<dbReference type="PANTHER" id="PTHR43285">
    <property type="entry name" value="ANTHRANILATE PHOSPHORIBOSYLTRANSFERASE"/>
    <property type="match status" value="1"/>
</dbReference>
<dbReference type="PANTHER" id="PTHR43285:SF2">
    <property type="entry name" value="ANTHRANILATE PHOSPHORIBOSYLTRANSFERASE"/>
    <property type="match status" value="1"/>
</dbReference>
<dbReference type="Gene3D" id="1.20.970.10">
    <property type="entry name" value="Transferase, Pyrimidine Nucleoside Phosphorylase, Chain C"/>
    <property type="match status" value="1"/>
</dbReference>
<keyword evidence="6" id="KW-1185">Reference proteome</keyword>
<reference evidence="5" key="1">
    <citation type="journal article" date="2023" name="IMA Fungus">
        <title>Comparative genomic study of the Penicillium genus elucidates a diverse pangenome and 15 lateral gene transfer events.</title>
        <authorList>
            <person name="Petersen C."/>
            <person name="Sorensen T."/>
            <person name="Nielsen M.R."/>
            <person name="Sondergaard T.E."/>
            <person name="Sorensen J.L."/>
            <person name="Fitzpatrick D.A."/>
            <person name="Frisvad J.C."/>
            <person name="Nielsen K.L."/>
        </authorList>
    </citation>
    <scope>NUCLEOTIDE SEQUENCE</scope>
    <source>
        <strain evidence="5">IBT 17514</strain>
    </source>
</reference>
<protein>
    <recommendedName>
        <fullName evidence="7">Anthranilate phosphoribosyltransferase</fullName>
    </recommendedName>
</protein>
<dbReference type="InterPro" id="IPR017459">
    <property type="entry name" value="Glycosyl_Trfase_fam3_N_dom"/>
</dbReference>
<sequence length="400" mass="42981">MPGLSILRQGVLSITPILERMIALGATSVSAEEIGIVFNMILQNQVSDAQVVSFLTLLRSTNKDRDPDVVARCAEHMIDASSGVNIEALCNALEWQEQPIGNYQGGLCDIVGTGGDGHSTFNVSTTASIVASPILRMAKHGSRAQTSKSGSADMLNAINPTAPRIDAINKDNITKVYEASNYAFLLSSNFHPKMVHINPLRKKLGIRTIFNILGPLSHPLTSAIEARVIGVAQKSLGPVFAEVLTQFKAKKALVVCGEEEMDEISCAGPTNCWGVTEGGDEGLQSEIFQLHPSDFGLTTHPLSEVCGGEGPEENAAILMRLLRNELPRGDPILDFVLLNTAALLVTSGACEGPDDDHVITERGPGGGRWKEGVRRARWAIESGEALRSLERFIEVSNHLL</sequence>
<keyword evidence="2" id="KW-0808">Transferase</keyword>
<dbReference type="GO" id="GO:0005829">
    <property type="term" value="C:cytosol"/>
    <property type="evidence" value="ECO:0007669"/>
    <property type="project" value="TreeGrafter"/>
</dbReference>
<feature type="domain" description="Glycosyl transferase family 3" evidence="3">
    <location>
        <begin position="107"/>
        <end position="386"/>
    </location>
</feature>
<dbReference type="EMBL" id="JAQJAN010000008">
    <property type="protein sequence ID" value="KAJ5724638.1"/>
    <property type="molecule type" value="Genomic_DNA"/>
</dbReference>
<name>A0AAD6MVH8_9EURO</name>
<evidence type="ECO:0000313" key="5">
    <source>
        <dbReference type="EMBL" id="KAJ5724638.1"/>
    </source>
</evidence>
<proteinExistence type="predicted"/>
<evidence type="ECO:0000256" key="1">
    <source>
        <dbReference type="ARBA" id="ARBA00022676"/>
    </source>
</evidence>
<dbReference type="InterPro" id="IPR035902">
    <property type="entry name" value="Nuc_phospho_transferase"/>
</dbReference>
<comment type="caution">
    <text evidence="5">The sequence shown here is derived from an EMBL/GenBank/DDBJ whole genome shotgun (WGS) entry which is preliminary data.</text>
</comment>
<dbReference type="NCBIfam" id="TIGR01245">
    <property type="entry name" value="trpD"/>
    <property type="match status" value="1"/>
</dbReference>
<dbReference type="SUPFAM" id="SSF52418">
    <property type="entry name" value="Nucleoside phosphorylase/phosphoribosyltransferase catalytic domain"/>
    <property type="match status" value="1"/>
</dbReference>
<dbReference type="Pfam" id="PF00591">
    <property type="entry name" value="Glycos_transf_3"/>
    <property type="match status" value="1"/>
</dbReference>
<dbReference type="AlphaFoldDB" id="A0AAD6MVH8"/>
<evidence type="ECO:0000259" key="3">
    <source>
        <dbReference type="Pfam" id="PF00591"/>
    </source>
</evidence>
<dbReference type="Pfam" id="PF02885">
    <property type="entry name" value="Glycos_trans_3N"/>
    <property type="match status" value="1"/>
</dbReference>
<evidence type="ECO:0000256" key="2">
    <source>
        <dbReference type="ARBA" id="ARBA00022679"/>
    </source>
</evidence>
<evidence type="ECO:0008006" key="7">
    <source>
        <dbReference type="Google" id="ProtNLM"/>
    </source>
</evidence>
<dbReference type="Proteomes" id="UP001215712">
    <property type="component" value="Unassembled WGS sequence"/>
</dbReference>
<dbReference type="GO" id="GO:0004048">
    <property type="term" value="F:anthranilate phosphoribosyltransferase activity"/>
    <property type="evidence" value="ECO:0007669"/>
    <property type="project" value="InterPro"/>
</dbReference>
<dbReference type="InterPro" id="IPR000312">
    <property type="entry name" value="Glycosyl_Trfase_fam3"/>
</dbReference>
<accession>A0AAD6MVH8</accession>
<evidence type="ECO:0000259" key="4">
    <source>
        <dbReference type="Pfam" id="PF02885"/>
    </source>
</evidence>
<feature type="domain" description="Glycosyl transferase family 3 N-terminal" evidence="4">
    <location>
        <begin position="27"/>
        <end position="80"/>
    </location>
</feature>
<dbReference type="GO" id="GO:0000162">
    <property type="term" value="P:L-tryptophan biosynthetic process"/>
    <property type="evidence" value="ECO:0007669"/>
    <property type="project" value="InterPro"/>
</dbReference>
<keyword evidence="1" id="KW-0328">Glycosyltransferase</keyword>
<evidence type="ECO:0000313" key="6">
    <source>
        <dbReference type="Proteomes" id="UP001215712"/>
    </source>
</evidence>
<gene>
    <name evidence="5" type="ORF">N7493_006366</name>
</gene>
<dbReference type="InterPro" id="IPR005940">
    <property type="entry name" value="Anthranilate_Pribosyl_Tfrase"/>
</dbReference>
<organism evidence="5 6">
    <name type="scientific">Penicillium malachiteum</name>
    <dbReference type="NCBI Taxonomy" id="1324776"/>
    <lineage>
        <taxon>Eukaryota</taxon>
        <taxon>Fungi</taxon>
        <taxon>Dikarya</taxon>
        <taxon>Ascomycota</taxon>
        <taxon>Pezizomycotina</taxon>
        <taxon>Eurotiomycetes</taxon>
        <taxon>Eurotiomycetidae</taxon>
        <taxon>Eurotiales</taxon>
        <taxon>Aspergillaceae</taxon>
        <taxon>Penicillium</taxon>
    </lineage>
</organism>
<dbReference type="Gene3D" id="3.40.1030.10">
    <property type="entry name" value="Nucleoside phosphorylase/phosphoribosyltransferase catalytic domain"/>
    <property type="match status" value="1"/>
</dbReference>
<reference evidence="5" key="2">
    <citation type="submission" date="2023-01" db="EMBL/GenBank/DDBJ databases">
        <authorList>
            <person name="Petersen C."/>
        </authorList>
    </citation>
    <scope>NUCLEOTIDE SEQUENCE</scope>
    <source>
        <strain evidence="5">IBT 17514</strain>
    </source>
</reference>